<protein>
    <submittedName>
        <fullName evidence="1">Uncharacterized protein</fullName>
    </submittedName>
</protein>
<gene>
    <name evidence="2" type="ORF">EV689_10599</name>
    <name evidence="1" type="ORF">NCTC11188_00584</name>
</gene>
<evidence type="ECO:0000313" key="4">
    <source>
        <dbReference type="Proteomes" id="UP000294683"/>
    </source>
</evidence>
<accession>A0A379AW01</accession>
<evidence type="ECO:0000313" key="2">
    <source>
        <dbReference type="EMBL" id="TDP28554.1"/>
    </source>
</evidence>
<proteinExistence type="predicted"/>
<dbReference type="Proteomes" id="UP000255113">
    <property type="component" value="Unassembled WGS sequence"/>
</dbReference>
<dbReference type="AlphaFoldDB" id="A0A379AW01"/>
<evidence type="ECO:0000313" key="3">
    <source>
        <dbReference type="Proteomes" id="UP000255113"/>
    </source>
</evidence>
<name>A0A379AW01_AVIGA</name>
<evidence type="ECO:0000313" key="1">
    <source>
        <dbReference type="EMBL" id="SUB26244.1"/>
    </source>
</evidence>
<dbReference type="Proteomes" id="UP000294683">
    <property type="component" value="Unassembled WGS sequence"/>
</dbReference>
<reference evidence="2 4" key="2">
    <citation type="submission" date="2019-03" db="EMBL/GenBank/DDBJ databases">
        <title>Genomic Encyclopedia of Type Strains, Phase IV (KMG-IV): sequencing the most valuable type-strain genomes for metagenomic binning, comparative biology and taxonomic classification.</title>
        <authorList>
            <person name="Goeker M."/>
        </authorList>
    </citation>
    <scope>NUCLEOTIDE SEQUENCE [LARGE SCALE GENOMIC DNA]</scope>
    <source>
        <strain evidence="2 4">DSM 17481</strain>
    </source>
</reference>
<organism evidence="1 3">
    <name type="scientific">Avibacterium gallinarum</name>
    <name type="common">Pasteurella gallinarum</name>
    <dbReference type="NCBI Taxonomy" id="755"/>
    <lineage>
        <taxon>Bacteria</taxon>
        <taxon>Pseudomonadati</taxon>
        <taxon>Pseudomonadota</taxon>
        <taxon>Gammaproteobacteria</taxon>
        <taxon>Pasteurellales</taxon>
        <taxon>Pasteurellaceae</taxon>
        <taxon>Avibacterium</taxon>
    </lineage>
</organism>
<dbReference type="RefSeq" id="WP_103852530.1">
    <property type="nucleotide sequence ID" value="NZ_PQVJ01000001.1"/>
</dbReference>
<reference evidence="1 3" key="1">
    <citation type="submission" date="2018-06" db="EMBL/GenBank/DDBJ databases">
        <authorList>
            <consortium name="Pathogen Informatics"/>
            <person name="Doyle S."/>
        </authorList>
    </citation>
    <scope>NUCLEOTIDE SEQUENCE [LARGE SCALE GENOMIC DNA]</scope>
    <source>
        <strain evidence="1 3">NCTC11188</strain>
    </source>
</reference>
<dbReference type="EMBL" id="UGSQ01000003">
    <property type="protein sequence ID" value="SUB26244.1"/>
    <property type="molecule type" value="Genomic_DNA"/>
</dbReference>
<keyword evidence="4" id="KW-1185">Reference proteome</keyword>
<sequence length="61" mass="7177">MLKEAGYDEFLAERIAEGEAALARGEYMSLEEWKKHTDELLKRKALELEMLEREELLEYAS</sequence>
<dbReference type="EMBL" id="SNXJ01000005">
    <property type="protein sequence ID" value="TDP28554.1"/>
    <property type="molecule type" value="Genomic_DNA"/>
</dbReference>